<name>A0ABR2GKI3_9EUKA</name>
<dbReference type="EC" id="3.1.3.16" evidence="1"/>
<evidence type="ECO:0000313" key="5">
    <source>
        <dbReference type="Proteomes" id="UP001470230"/>
    </source>
</evidence>
<evidence type="ECO:0000313" key="3">
    <source>
        <dbReference type="EMBL" id="KAK8834445.1"/>
    </source>
</evidence>
<dbReference type="Pfam" id="PF00149">
    <property type="entry name" value="Metallophos"/>
    <property type="match status" value="1"/>
</dbReference>
<dbReference type="PRINTS" id="PR00114">
    <property type="entry name" value="STPHPHTASE"/>
</dbReference>
<keyword evidence="1" id="KW-0378">Hydrolase</keyword>
<evidence type="ECO:0000256" key="1">
    <source>
        <dbReference type="RuleBase" id="RU004273"/>
    </source>
</evidence>
<evidence type="ECO:0000259" key="2">
    <source>
        <dbReference type="PROSITE" id="PS00125"/>
    </source>
</evidence>
<dbReference type="PANTHER" id="PTHR11668">
    <property type="entry name" value="SERINE/THREONINE PROTEIN PHOSPHATASE"/>
    <property type="match status" value="1"/>
</dbReference>
<dbReference type="Gene3D" id="3.60.21.10">
    <property type="match status" value="1"/>
</dbReference>
<protein>
    <recommendedName>
        <fullName evidence="1">Serine/threonine-protein phosphatase</fullName>
        <ecNumber evidence="1">3.1.3.16</ecNumber>
    </recommendedName>
</protein>
<proteinExistence type="inferred from homology"/>
<dbReference type="InterPro" id="IPR029052">
    <property type="entry name" value="Metallo-depent_PP-like"/>
</dbReference>
<feature type="domain" description="Serine/threonine specific protein phosphatases" evidence="2">
    <location>
        <begin position="129"/>
        <end position="134"/>
    </location>
</feature>
<dbReference type="PANTHER" id="PTHR11668:SF494">
    <property type="entry name" value="PROTEIN PHOSPHATASE, PUTATIVE-RELATED"/>
    <property type="match status" value="1"/>
</dbReference>
<dbReference type="CDD" id="cd00144">
    <property type="entry name" value="MPP_PPP_family"/>
    <property type="match status" value="1"/>
</dbReference>
<dbReference type="InterPro" id="IPR050341">
    <property type="entry name" value="PP1_catalytic_subunit"/>
</dbReference>
<dbReference type="InterPro" id="IPR004843">
    <property type="entry name" value="Calcineurin-like_PHP"/>
</dbReference>
<dbReference type="SUPFAM" id="SSF56300">
    <property type="entry name" value="Metallo-dependent phosphatases"/>
    <property type="match status" value="1"/>
</dbReference>
<organism evidence="3 5">
    <name type="scientific">Tritrichomonas musculus</name>
    <dbReference type="NCBI Taxonomy" id="1915356"/>
    <lineage>
        <taxon>Eukaryota</taxon>
        <taxon>Metamonada</taxon>
        <taxon>Parabasalia</taxon>
        <taxon>Tritrichomonadida</taxon>
        <taxon>Tritrichomonadidae</taxon>
        <taxon>Tritrichomonas</taxon>
    </lineage>
</organism>
<comment type="catalytic activity">
    <reaction evidence="1">
        <text>O-phospho-L-threonyl-[protein] + H2O = L-threonyl-[protein] + phosphate</text>
        <dbReference type="Rhea" id="RHEA:47004"/>
        <dbReference type="Rhea" id="RHEA-COMP:11060"/>
        <dbReference type="Rhea" id="RHEA-COMP:11605"/>
        <dbReference type="ChEBI" id="CHEBI:15377"/>
        <dbReference type="ChEBI" id="CHEBI:30013"/>
        <dbReference type="ChEBI" id="CHEBI:43474"/>
        <dbReference type="ChEBI" id="CHEBI:61977"/>
        <dbReference type="EC" id="3.1.3.16"/>
    </reaction>
</comment>
<reference evidence="3 5" key="1">
    <citation type="submission" date="2024-04" db="EMBL/GenBank/DDBJ databases">
        <title>Tritrichomonas musculus Genome.</title>
        <authorList>
            <person name="Alves-Ferreira E."/>
            <person name="Grigg M."/>
            <person name="Lorenzi H."/>
            <person name="Galac M."/>
        </authorList>
    </citation>
    <scope>NUCLEOTIDE SEQUENCE [LARGE SCALE GENOMIC DNA]</scope>
    <source>
        <strain evidence="3 5">EAF2021</strain>
    </source>
</reference>
<comment type="similarity">
    <text evidence="1">Belongs to the PPP phosphatase family.</text>
</comment>
<evidence type="ECO:0000313" key="4">
    <source>
        <dbReference type="EMBL" id="KAK8839772.1"/>
    </source>
</evidence>
<gene>
    <name evidence="3" type="ORF">M9Y10_030606</name>
    <name evidence="4" type="ORF">M9Y10_031477</name>
</gene>
<dbReference type="SMART" id="SM00156">
    <property type="entry name" value="PP2Ac"/>
    <property type="match status" value="1"/>
</dbReference>
<dbReference type="InterPro" id="IPR006186">
    <property type="entry name" value="Ser/Thr-sp_prot-phosphatase"/>
</dbReference>
<accession>A0ABR2GKI3</accession>
<keyword evidence="5" id="KW-1185">Reference proteome</keyword>
<dbReference type="EMBL" id="JAPFFF010000408">
    <property type="protein sequence ID" value="KAK8834445.1"/>
    <property type="molecule type" value="Genomic_DNA"/>
</dbReference>
<dbReference type="Proteomes" id="UP001470230">
    <property type="component" value="Unassembled WGS sequence"/>
</dbReference>
<sequence>MVEKASYVLSTYSFLISYSQEELLNVGYQSRNGNPIPSFDENLLIGLCSEAQQIFENESNILEIEGDLIIVGDIHGSLHDLLRILHLIFEGRSKVLFLGDYVDRGNFSLECITLLFSLKVMYPDIVYLLRGNHEFDSICSQYGFKDEILNYQNPKQFEDDLYGICNSYQKCDDRYKYSESLYNAFIQAFSYLPICAIVNKTTFCVHGGLSPKLNLIDNINEIKRPINYLEESELLADLIWSDPSSNTNGSFDENPRGFGYLFNREAVCKFLKNNSFNRIIRAHECVNKGSLQNFDGKCITVFSASSYGKFLGNSSSVLRLFQSDDSIGALTFLPIRRLQKNEALYYKVQPLNTNENKNRVCFSLLHPILISNCLASRLISNKNVRQIKKSKRISFQTSSLLPAPLIKPKFVTNSRKSYPYLKNSVLIKSASTNKYDNEIIMNNENNDDHQNNNILY</sequence>
<dbReference type="EMBL" id="JAPFFF010000050">
    <property type="protein sequence ID" value="KAK8839772.1"/>
    <property type="molecule type" value="Genomic_DNA"/>
</dbReference>
<dbReference type="PROSITE" id="PS00125">
    <property type="entry name" value="SER_THR_PHOSPHATASE"/>
    <property type="match status" value="1"/>
</dbReference>
<comment type="caution">
    <text evidence="3">The sequence shown here is derived from an EMBL/GenBank/DDBJ whole genome shotgun (WGS) entry which is preliminary data.</text>
</comment>